<feature type="compositionally biased region" description="Low complexity" evidence="5">
    <location>
        <begin position="25"/>
        <end position="42"/>
    </location>
</feature>
<reference evidence="8" key="2">
    <citation type="submission" date="2013-12" db="EMBL/GenBank/DDBJ databases">
        <title>Evolution of pathogenesis and genome organization in the Tremellales.</title>
        <authorList>
            <person name="Cuomo C."/>
            <person name="Litvintseva A."/>
            <person name="Heitman J."/>
            <person name="Chen Y."/>
            <person name="Sun S."/>
            <person name="Springer D."/>
            <person name="Dromer F."/>
            <person name="Young S."/>
            <person name="Zeng Q."/>
            <person name="Chapman S."/>
            <person name="Gujja S."/>
            <person name="Saif S."/>
            <person name="Birren B."/>
        </authorList>
    </citation>
    <scope>NUCLEOTIDE SEQUENCE [LARGE SCALE GENOMIC DNA]</scope>
    <source>
        <strain evidence="8">BCC8398</strain>
    </source>
</reference>
<dbReference type="GO" id="GO:0005739">
    <property type="term" value="C:mitochondrion"/>
    <property type="evidence" value="ECO:0007669"/>
    <property type="project" value="UniProtKB-UniRule"/>
</dbReference>
<evidence type="ECO:0000256" key="4">
    <source>
        <dbReference type="PIRNR" id="PIRNR000184"/>
    </source>
</evidence>
<dbReference type="InterPro" id="IPR046346">
    <property type="entry name" value="Aminoacid_DH-like_N_sf"/>
</dbReference>
<dbReference type="InterPro" id="IPR056365">
    <property type="entry name" value="NAD-GDH_2nd"/>
</dbReference>
<feature type="region of interest" description="Disordered" evidence="5">
    <location>
        <begin position="25"/>
        <end position="57"/>
    </location>
</feature>
<dbReference type="PANTHER" id="PTHR11606:SF24">
    <property type="entry name" value="NAD-SPECIFIC GLUTAMATE DEHYDROGENASE"/>
    <property type="match status" value="1"/>
</dbReference>
<sequence length="1061" mass="119289">MSTPVENPNGSLQPPLPQQVANLINGAASGRSSRAGSESGSNRIRKDTIGYKSSPFPAKADQQASVARTLVESGFMPQELVHGEVDWFYNHLGIENSYFLWEKPETIADHILALYSAKLLAYTKHDPEKLVIDLEKVTPEGQEKGREGAVFIHTSKAGVTVTEGPGALVEKRIDSLFLDDSTPQKAYRLETYRSTGAISSTISQQLRCYFVSRCSFPTSPAVKSEEGVTDIRSVSDSVFLEKASENTLEVYQHVMNEVERRYGPVIEMFEVEDSRERRLVIGYKMGGTRKFFSALSDLYHFYGLFSARKYVEQFSNGVTIVSMYLNPVPNTRAPPIEHSIHQVVREASLLYCLPANPFFSAADNEDSPHAVQEATYAYVGWIFAQHFCNRLGSAYLALKNTLDETNPDHAEVLNKIKTRFREETFTRDSIKEVIQNHPELIRMLYINFAMTHYPAADEASQLTPTLSFQRLKTEQPLTDEQLYDQIRKTAANRHAQQILEALLIFNKHVLKCNFYQPTKVALSFRLDPSFLPEIEYPKKPFGMFFIVGSDFRGFHVRFRDVARGGIRIIRSRSKENYNSNVRTLFDENYALSATQNLKNKDIPEGGAKGTILPDVNANYKQCFEKYADSIIDLLIPGQTPGIKGKIVDVSGRQDPEILFFGPDENTADLMDWAAEHARSRQAPWWKSFTTGKSAELLGGIPHDTYGMTSLSVRQYILGVLKAHGLNEKDVTKLQTGGPDGDLGSNEILLSKDKTVGIIDGSGILYDPAGLDRSELVRLARGRMMIVNFDPAKLGPEGYRVLVDEKDVRLPSGEIIPDGTQFRNEFHFRVKADLFVPCGGRPEAVNISNVNKLVDSDGKPHFKYIVEGANLFFTQQARLFMEKKGVVHFKDSSTNKGGVTSSSLEVLAGLGLNDEEYIDLMIFKDGKSSPFYQSYVKDIQQKICENAAEEYTCITKEWLRNKGTKSRTVISDQLSSTLNDLQNELEISDLYENVQSRRNVLSRAIPKTLVDKVGLDTLMQRLPEQYQRAIWSAWVSSHYIYECSLTASNVDFFHFFSKLSAA</sequence>
<dbReference type="EC" id="1.4.1.2" evidence="4"/>
<comment type="catalytic activity">
    <reaction evidence="4">
        <text>L-glutamate + NAD(+) + H2O = 2-oxoglutarate + NH4(+) + NADH + H(+)</text>
        <dbReference type="Rhea" id="RHEA:15133"/>
        <dbReference type="ChEBI" id="CHEBI:15377"/>
        <dbReference type="ChEBI" id="CHEBI:15378"/>
        <dbReference type="ChEBI" id="CHEBI:16810"/>
        <dbReference type="ChEBI" id="CHEBI:28938"/>
        <dbReference type="ChEBI" id="CHEBI:29985"/>
        <dbReference type="ChEBI" id="CHEBI:57540"/>
        <dbReference type="ChEBI" id="CHEBI:57945"/>
        <dbReference type="EC" id="1.4.1.2"/>
    </reaction>
</comment>
<dbReference type="EMBL" id="KV700122">
    <property type="protein sequence ID" value="OCF37451.1"/>
    <property type="molecule type" value="Genomic_DNA"/>
</dbReference>
<dbReference type="Pfam" id="PF23152">
    <property type="entry name" value="GDH_2nd"/>
    <property type="match status" value="1"/>
</dbReference>
<keyword evidence="3 4" id="KW-0520">NAD</keyword>
<organism evidence="7 8">
    <name type="scientific">Kwoniella heveanensis BCC8398</name>
    <dbReference type="NCBI Taxonomy" id="1296120"/>
    <lineage>
        <taxon>Eukaryota</taxon>
        <taxon>Fungi</taxon>
        <taxon>Dikarya</taxon>
        <taxon>Basidiomycota</taxon>
        <taxon>Agaricomycotina</taxon>
        <taxon>Tremellomycetes</taxon>
        <taxon>Tremellales</taxon>
        <taxon>Cryptococcaceae</taxon>
        <taxon>Kwoniella</taxon>
    </lineage>
</organism>
<dbReference type="AlphaFoldDB" id="A0A1B9H2F7"/>
<dbReference type="GO" id="GO:0006538">
    <property type="term" value="P:L-glutamate catabolic process"/>
    <property type="evidence" value="ECO:0007669"/>
    <property type="project" value="UniProtKB-UniRule"/>
</dbReference>
<dbReference type="STRING" id="1296120.A0A1B9H2F7"/>
<evidence type="ECO:0000256" key="5">
    <source>
        <dbReference type="SAM" id="MobiDB-lite"/>
    </source>
</evidence>
<evidence type="ECO:0000313" key="7">
    <source>
        <dbReference type="EMBL" id="OCF37451.1"/>
    </source>
</evidence>
<dbReference type="Proteomes" id="UP000092666">
    <property type="component" value="Unassembled WGS sequence"/>
</dbReference>
<comment type="similarity">
    <text evidence="1 4">Belongs to the Glu/Leu/Phe/Val dehydrogenases family.</text>
</comment>
<dbReference type="Gene3D" id="3.40.50.720">
    <property type="entry name" value="NAD(P)-binding Rossmann-like Domain"/>
    <property type="match status" value="1"/>
</dbReference>
<comment type="function">
    <text evidence="4">NAD(+)-dependent glutamate dehydrogenase which degrades glutamate to ammonia and alpha-ketoglutarate.</text>
</comment>
<feature type="domain" description="Glutamate/phenylalanine/leucine/valine/L-tryptophan dehydrogenase C-terminal" evidence="6">
    <location>
        <begin position="699"/>
        <end position="961"/>
    </location>
</feature>
<evidence type="ECO:0000256" key="3">
    <source>
        <dbReference type="ARBA" id="ARBA00023027"/>
    </source>
</evidence>
<proteinExistence type="inferred from homology"/>
<dbReference type="GO" id="GO:0004352">
    <property type="term" value="F:glutamate dehydrogenase (NAD+) activity"/>
    <property type="evidence" value="ECO:0007669"/>
    <property type="project" value="UniProtKB-UniRule"/>
</dbReference>
<evidence type="ECO:0000259" key="6">
    <source>
        <dbReference type="SMART" id="SM00839"/>
    </source>
</evidence>
<name>A0A1B9H2F7_9TREE</name>
<accession>A0A1B9H2F7</accession>
<evidence type="ECO:0000256" key="2">
    <source>
        <dbReference type="ARBA" id="ARBA00023002"/>
    </source>
</evidence>
<dbReference type="PANTHER" id="PTHR11606">
    <property type="entry name" value="GLUTAMATE DEHYDROGENASE"/>
    <property type="match status" value="1"/>
</dbReference>
<dbReference type="PIRSF" id="PIRSF000184">
    <property type="entry name" value="GDH_NAD"/>
    <property type="match status" value="1"/>
</dbReference>
<dbReference type="OrthoDB" id="184415at2759"/>
<gene>
    <name evidence="7" type="ORF">I316_00573</name>
</gene>
<evidence type="ECO:0000256" key="1">
    <source>
        <dbReference type="ARBA" id="ARBA00006382"/>
    </source>
</evidence>
<dbReference type="InterPro" id="IPR055480">
    <property type="entry name" value="NAD-GDH_N"/>
</dbReference>
<keyword evidence="8" id="KW-1185">Reference proteome</keyword>
<dbReference type="InterPro" id="IPR016210">
    <property type="entry name" value="NAD-GDH_euk"/>
</dbReference>
<dbReference type="Pfam" id="PF23147">
    <property type="entry name" value="GDH2_N"/>
    <property type="match status" value="1"/>
</dbReference>
<keyword evidence="2 4" id="KW-0560">Oxidoreductase</keyword>
<dbReference type="SUPFAM" id="SSF51735">
    <property type="entry name" value="NAD(P)-binding Rossmann-fold domains"/>
    <property type="match status" value="1"/>
</dbReference>
<dbReference type="SUPFAM" id="SSF53223">
    <property type="entry name" value="Aminoacid dehydrogenase-like, N-terminal domain"/>
    <property type="match status" value="1"/>
</dbReference>
<protein>
    <recommendedName>
        <fullName evidence="4">NAD-specific glutamate dehydrogenase</fullName>
        <ecNumber evidence="4">1.4.1.2</ecNumber>
    </recommendedName>
</protein>
<reference evidence="7 8" key="1">
    <citation type="submission" date="2013-07" db="EMBL/GenBank/DDBJ databases">
        <title>The Genome Sequence of Cryptococcus heveanensis BCC8398.</title>
        <authorList>
            <consortium name="The Broad Institute Genome Sequencing Platform"/>
            <person name="Cuomo C."/>
            <person name="Litvintseva A."/>
            <person name="Chen Y."/>
            <person name="Heitman J."/>
            <person name="Sun S."/>
            <person name="Springer D."/>
            <person name="Dromer F."/>
            <person name="Young S.K."/>
            <person name="Zeng Q."/>
            <person name="Gargeya S."/>
            <person name="Fitzgerald M."/>
            <person name="Abouelleil A."/>
            <person name="Alvarado L."/>
            <person name="Berlin A.M."/>
            <person name="Chapman S.B."/>
            <person name="Dewar J."/>
            <person name="Goldberg J."/>
            <person name="Griggs A."/>
            <person name="Gujja S."/>
            <person name="Hansen M."/>
            <person name="Howarth C."/>
            <person name="Imamovic A."/>
            <person name="Larimer J."/>
            <person name="McCowan C."/>
            <person name="Murphy C."/>
            <person name="Pearson M."/>
            <person name="Priest M."/>
            <person name="Roberts A."/>
            <person name="Saif S."/>
            <person name="Shea T."/>
            <person name="Sykes S."/>
            <person name="Wortman J."/>
            <person name="Nusbaum C."/>
            <person name="Birren B."/>
        </authorList>
    </citation>
    <scope>NUCLEOTIDE SEQUENCE [LARGE SCALE GENOMIC DNA]</scope>
    <source>
        <strain evidence="7 8">BCC8398</strain>
    </source>
</reference>
<dbReference type="SMART" id="SM00839">
    <property type="entry name" value="ELFV_dehydrog"/>
    <property type="match status" value="1"/>
</dbReference>
<evidence type="ECO:0000313" key="8">
    <source>
        <dbReference type="Proteomes" id="UP000092666"/>
    </source>
</evidence>
<dbReference type="InterPro" id="IPR006096">
    <property type="entry name" value="Glu/Leu/Phe/Val/Trp_DH_C"/>
</dbReference>
<dbReference type="InterPro" id="IPR036291">
    <property type="entry name" value="NAD(P)-bd_dom_sf"/>
</dbReference>
<dbReference type="Pfam" id="PF00208">
    <property type="entry name" value="ELFV_dehydrog"/>
    <property type="match status" value="1"/>
</dbReference>